<evidence type="ECO:0000313" key="5">
    <source>
        <dbReference type="Proteomes" id="UP001642405"/>
    </source>
</evidence>
<dbReference type="SUPFAM" id="SSF53383">
    <property type="entry name" value="PLP-dependent transferases"/>
    <property type="match status" value="1"/>
</dbReference>
<dbReference type="PANTHER" id="PTHR43094">
    <property type="entry name" value="AMINOTRANSFERASE"/>
    <property type="match status" value="1"/>
</dbReference>
<dbReference type="Proteomes" id="UP001642405">
    <property type="component" value="Unassembled WGS sequence"/>
</dbReference>
<comment type="caution">
    <text evidence="4">The sequence shown here is derived from an EMBL/GenBank/DDBJ whole genome shotgun (WGS) entry which is preliminary data.</text>
</comment>
<name>A0ABP0CWU1_9PEZI</name>
<evidence type="ECO:0000313" key="4">
    <source>
        <dbReference type="EMBL" id="CAK7236543.1"/>
    </source>
</evidence>
<dbReference type="InterPro" id="IPR015421">
    <property type="entry name" value="PyrdxlP-dep_Trfase_major"/>
</dbReference>
<sequence>MAPSAILEPMSVLSSGKASEAVVNIKKITDATDSIGSATSTPLSTPAETEQPFLLHRSLNERPHIVTSAIGSYLNLADGRKILDACGGAAVAILGHGNTEVAAAVADQMSKVSYVHTLSYGTNSSGDLARCILEKNSQGFDHGLVKAFFVGSGSEANDAAMKIARQYWFEKGETKRTRFVARHQAYHGNTFGSMSVSNMVGRKIPFEDILMPNVAFVSAADAYHHQKPDESETRFVERLITDMELEFLRLGPETIISFIGRLGTYFAFEQEGDVRPDIVTLGKGLGGGYAPIAAYNATIEELQLAVTTLRAAYDEVVGSSN</sequence>
<keyword evidence="5" id="KW-1185">Reference proteome</keyword>
<protein>
    <recommendedName>
        <fullName evidence="6">Acetylornithine aminotransferase</fullName>
    </recommendedName>
</protein>
<evidence type="ECO:0008006" key="6">
    <source>
        <dbReference type="Google" id="ProtNLM"/>
    </source>
</evidence>
<evidence type="ECO:0000256" key="3">
    <source>
        <dbReference type="RuleBase" id="RU003560"/>
    </source>
</evidence>
<gene>
    <name evidence="4" type="ORF">SCUCBS95973_009642</name>
</gene>
<evidence type="ECO:0000256" key="2">
    <source>
        <dbReference type="ARBA" id="ARBA00022898"/>
    </source>
</evidence>
<accession>A0ABP0CWU1</accession>
<dbReference type="Gene3D" id="3.40.640.10">
    <property type="entry name" value="Type I PLP-dependent aspartate aminotransferase-like (Major domain)"/>
    <property type="match status" value="2"/>
</dbReference>
<dbReference type="Pfam" id="PF00202">
    <property type="entry name" value="Aminotran_3"/>
    <property type="match status" value="1"/>
</dbReference>
<proteinExistence type="inferred from homology"/>
<organism evidence="4 5">
    <name type="scientific">Sporothrix curviconia</name>
    <dbReference type="NCBI Taxonomy" id="1260050"/>
    <lineage>
        <taxon>Eukaryota</taxon>
        <taxon>Fungi</taxon>
        <taxon>Dikarya</taxon>
        <taxon>Ascomycota</taxon>
        <taxon>Pezizomycotina</taxon>
        <taxon>Sordariomycetes</taxon>
        <taxon>Sordariomycetidae</taxon>
        <taxon>Ophiostomatales</taxon>
        <taxon>Ophiostomataceae</taxon>
        <taxon>Sporothrix</taxon>
    </lineage>
</organism>
<dbReference type="InterPro" id="IPR005814">
    <property type="entry name" value="Aminotrans_3"/>
</dbReference>
<keyword evidence="2 3" id="KW-0663">Pyridoxal phosphate</keyword>
<reference evidence="4 5" key="1">
    <citation type="submission" date="2024-01" db="EMBL/GenBank/DDBJ databases">
        <authorList>
            <person name="Allen C."/>
            <person name="Tagirdzhanova G."/>
        </authorList>
    </citation>
    <scope>NUCLEOTIDE SEQUENCE [LARGE SCALE GENOMIC DNA]</scope>
</reference>
<dbReference type="InterPro" id="IPR015422">
    <property type="entry name" value="PyrdxlP-dep_Trfase_small"/>
</dbReference>
<dbReference type="PANTHER" id="PTHR43094:SF1">
    <property type="entry name" value="AMINOTRANSFERASE CLASS-III"/>
    <property type="match status" value="1"/>
</dbReference>
<dbReference type="InterPro" id="IPR015424">
    <property type="entry name" value="PyrdxlP-dep_Trfase"/>
</dbReference>
<evidence type="ECO:0000256" key="1">
    <source>
        <dbReference type="ARBA" id="ARBA00008954"/>
    </source>
</evidence>
<dbReference type="Gene3D" id="3.90.1150.10">
    <property type="entry name" value="Aspartate Aminotransferase, domain 1"/>
    <property type="match status" value="1"/>
</dbReference>
<dbReference type="EMBL" id="CAWUHB010000118">
    <property type="protein sequence ID" value="CAK7236543.1"/>
    <property type="molecule type" value="Genomic_DNA"/>
</dbReference>
<comment type="similarity">
    <text evidence="1 3">Belongs to the class-III pyridoxal-phosphate-dependent aminotransferase family.</text>
</comment>